<organism evidence="2 3">
    <name type="scientific">Streptomyces albiaxialis</name>
    <dbReference type="NCBI Taxonomy" id="329523"/>
    <lineage>
        <taxon>Bacteria</taxon>
        <taxon>Bacillati</taxon>
        <taxon>Actinomycetota</taxon>
        <taxon>Actinomycetes</taxon>
        <taxon>Kitasatosporales</taxon>
        <taxon>Streptomycetaceae</taxon>
        <taxon>Streptomyces</taxon>
    </lineage>
</organism>
<dbReference type="SUPFAM" id="SSF53850">
    <property type="entry name" value="Periplasmic binding protein-like II"/>
    <property type="match status" value="1"/>
</dbReference>
<proteinExistence type="predicted"/>
<sequence length="512" mass="56291">MAADRTRRDVLGLAAGGGAATLLAGCEGDARRGTGRPRRGGVLRAAFPGAGAKETLDPHKQRQFVDIARHKAVFDKLVELGPTLRPVPRLAESWESDADSTVWRFRLREAVFHDGHRLEAEDVLYSLRRILDPRAADHLGANSLSSLDLDRSRALGRNTVELRLKRPGAEFPSLLAGTGVVIVRSGYRNADKPVGTGPFRFGSFRAGRSFTAHRFDDHWGGAPYLDELRILSAETEARGSAVQAGEIDYAHEMSPTFARLAEGNSRVTLVATPLSGVNGFALKTDRPPFDDPDATMAVKLLVDRRRLVEVVDGNRGRVGNDLYGKGYRYYPEGLPQRERDVAEARALARRSGLRGRRLTFYTSTAADGFVNAAQLFADMADEAGIGVEVVSGPPETYFTDQLRTGDIGNHRCGAMPIPTYVSQRLLDGSPQNASAWRRPAFDKEFVRAEGVKDEERRTHAYDALQRTVRDEGGLVLWSHPEWLNAVSTSVHGVRPAAPNTVDWARFDTVWID</sequence>
<evidence type="ECO:0000259" key="1">
    <source>
        <dbReference type="Pfam" id="PF00496"/>
    </source>
</evidence>
<dbReference type="Proteomes" id="UP001500016">
    <property type="component" value="Unassembled WGS sequence"/>
</dbReference>
<name>A0ABN2VT01_9ACTN</name>
<dbReference type="PROSITE" id="PS51257">
    <property type="entry name" value="PROKAR_LIPOPROTEIN"/>
    <property type="match status" value="1"/>
</dbReference>
<comment type="caution">
    <text evidence="2">The sequence shown here is derived from an EMBL/GenBank/DDBJ whole genome shotgun (WGS) entry which is preliminary data.</text>
</comment>
<dbReference type="Gene3D" id="3.40.190.10">
    <property type="entry name" value="Periplasmic binding protein-like II"/>
    <property type="match status" value="1"/>
</dbReference>
<dbReference type="RefSeq" id="WP_344525257.1">
    <property type="nucleotide sequence ID" value="NZ_BAAAPE010000002.1"/>
</dbReference>
<keyword evidence="3" id="KW-1185">Reference proteome</keyword>
<dbReference type="InterPro" id="IPR030678">
    <property type="entry name" value="Peptide/Ni-bd"/>
</dbReference>
<dbReference type="CDD" id="cd08503">
    <property type="entry name" value="PBP2_NikA_DppA_OppA_like_17"/>
    <property type="match status" value="1"/>
</dbReference>
<evidence type="ECO:0000313" key="2">
    <source>
        <dbReference type="EMBL" id="GAA2067409.1"/>
    </source>
</evidence>
<dbReference type="PIRSF" id="PIRSF002741">
    <property type="entry name" value="MppA"/>
    <property type="match status" value="1"/>
</dbReference>
<evidence type="ECO:0000313" key="3">
    <source>
        <dbReference type="Proteomes" id="UP001500016"/>
    </source>
</evidence>
<protein>
    <submittedName>
        <fullName evidence="2">ABC transporter substrate-binding protein</fullName>
    </submittedName>
</protein>
<dbReference type="EMBL" id="BAAAPE010000002">
    <property type="protein sequence ID" value="GAA2067409.1"/>
    <property type="molecule type" value="Genomic_DNA"/>
</dbReference>
<reference evidence="2 3" key="1">
    <citation type="journal article" date="2019" name="Int. J. Syst. Evol. Microbiol.">
        <title>The Global Catalogue of Microorganisms (GCM) 10K type strain sequencing project: providing services to taxonomists for standard genome sequencing and annotation.</title>
        <authorList>
            <consortium name="The Broad Institute Genomics Platform"/>
            <consortium name="The Broad Institute Genome Sequencing Center for Infectious Disease"/>
            <person name="Wu L."/>
            <person name="Ma J."/>
        </authorList>
    </citation>
    <scope>NUCLEOTIDE SEQUENCE [LARGE SCALE GENOMIC DNA]</scope>
    <source>
        <strain evidence="2 3">JCM 15478</strain>
    </source>
</reference>
<dbReference type="PANTHER" id="PTHR30290:SF65">
    <property type="entry name" value="MONOACYL PHOSPHATIDYLINOSITOL TETRAMANNOSIDE-BINDING PROTEIN LPQW-RELATED"/>
    <property type="match status" value="1"/>
</dbReference>
<dbReference type="Gene3D" id="3.10.105.10">
    <property type="entry name" value="Dipeptide-binding Protein, Domain 3"/>
    <property type="match status" value="1"/>
</dbReference>
<dbReference type="InterPro" id="IPR000914">
    <property type="entry name" value="SBP_5_dom"/>
</dbReference>
<dbReference type="InterPro" id="IPR039424">
    <property type="entry name" value="SBP_5"/>
</dbReference>
<gene>
    <name evidence="2" type="ORF">GCM10009801_14720</name>
</gene>
<feature type="domain" description="Solute-binding protein family 5" evidence="1">
    <location>
        <begin position="86"/>
        <end position="406"/>
    </location>
</feature>
<dbReference type="PANTHER" id="PTHR30290">
    <property type="entry name" value="PERIPLASMIC BINDING COMPONENT OF ABC TRANSPORTER"/>
    <property type="match status" value="1"/>
</dbReference>
<dbReference type="Pfam" id="PF00496">
    <property type="entry name" value="SBP_bac_5"/>
    <property type="match status" value="1"/>
</dbReference>
<dbReference type="PROSITE" id="PS51318">
    <property type="entry name" value="TAT"/>
    <property type="match status" value="1"/>
</dbReference>
<dbReference type="InterPro" id="IPR006311">
    <property type="entry name" value="TAT_signal"/>
</dbReference>
<accession>A0ABN2VT01</accession>